<dbReference type="KEGG" id="sbh:SBI_01048"/>
<dbReference type="RefSeq" id="WP_014173648.1">
    <property type="nucleotide sequence ID" value="NC_016582.1"/>
</dbReference>
<evidence type="ECO:0000313" key="1">
    <source>
        <dbReference type="EMBL" id="ADI04169.1"/>
    </source>
</evidence>
<sequence>MLQSMTRRVSRAVEVLLPKATAEAACPPDPYYEYKADTCQCLRGACQFRRRCSTNAACKVICGAWENMDC</sequence>
<reference evidence="1 2" key="1">
    <citation type="journal article" date="2010" name="J. Bacteriol.">
        <title>Genome sequence of the milbemycin-producing bacterium Streptomyces bingchenggensis.</title>
        <authorList>
            <person name="Wang X.J."/>
            <person name="Yan Y.J."/>
            <person name="Zhang B."/>
            <person name="An J."/>
            <person name="Wang J.J."/>
            <person name="Tian J."/>
            <person name="Jiang L."/>
            <person name="Chen Y.H."/>
            <person name="Huang S.X."/>
            <person name="Yin M."/>
            <person name="Zhang J."/>
            <person name="Gao A.L."/>
            <person name="Liu C.X."/>
            <person name="Zhu Z.X."/>
            <person name="Xiang W.S."/>
        </authorList>
    </citation>
    <scope>NUCLEOTIDE SEQUENCE [LARGE SCALE GENOMIC DNA]</scope>
    <source>
        <strain evidence="1 2">BCW-1</strain>
    </source>
</reference>
<name>D7C808_STRBB</name>
<dbReference type="PATRIC" id="fig|749414.3.peg.1076"/>
<accession>D7C808</accession>
<dbReference type="HOGENOM" id="CLU_2755980_0_0_11"/>
<dbReference type="EMBL" id="CP002047">
    <property type="protein sequence ID" value="ADI04169.1"/>
    <property type="molecule type" value="Genomic_DNA"/>
</dbReference>
<proteinExistence type="predicted"/>
<keyword evidence="2" id="KW-1185">Reference proteome</keyword>
<organism evidence="1 2">
    <name type="scientific">Streptomyces bingchenggensis (strain BCW-1)</name>
    <dbReference type="NCBI Taxonomy" id="749414"/>
    <lineage>
        <taxon>Bacteria</taxon>
        <taxon>Bacillati</taxon>
        <taxon>Actinomycetota</taxon>
        <taxon>Actinomycetes</taxon>
        <taxon>Kitasatosporales</taxon>
        <taxon>Streptomycetaceae</taxon>
        <taxon>Streptomyces</taxon>
    </lineage>
</organism>
<protein>
    <submittedName>
        <fullName evidence="1">Uncharacterized protein</fullName>
    </submittedName>
</protein>
<dbReference type="Proteomes" id="UP000000377">
    <property type="component" value="Chromosome"/>
</dbReference>
<gene>
    <name evidence="1" type="ordered locus">SBI_01048</name>
</gene>
<evidence type="ECO:0000313" key="2">
    <source>
        <dbReference type="Proteomes" id="UP000000377"/>
    </source>
</evidence>
<dbReference type="AlphaFoldDB" id="D7C808"/>
<dbReference type="STRING" id="749414.SBI_01048"/>